<reference evidence="6 7" key="1">
    <citation type="submission" date="2019-11" db="EMBL/GenBank/DDBJ databases">
        <title>Comparative genomics of hydrocarbon-degrading Desulfosarcina strains.</title>
        <authorList>
            <person name="Watanabe M."/>
            <person name="Kojima H."/>
            <person name="Fukui M."/>
        </authorList>
    </citation>
    <scope>NUCLEOTIDE SEQUENCE [LARGE SCALE GENOMIC DNA]</scope>
    <source>
        <strain evidence="6 7">PL12</strain>
    </source>
</reference>
<dbReference type="SUPFAM" id="SSF56281">
    <property type="entry name" value="Metallo-hydrolase/oxidoreductase"/>
    <property type="match status" value="1"/>
</dbReference>
<dbReference type="AlphaFoldDB" id="A0A5K7YI01"/>
<organism evidence="6 7">
    <name type="scientific">Desulfosarcina alkanivorans</name>
    <dbReference type="NCBI Taxonomy" id="571177"/>
    <lineage>
        <taxon>Bacteria</taxon>
        <taxon>Pseudomonadati</taxon>
        <taxon>Thermodesulfobacteriota</taxon>
        <taxon>Desulfobacteria</taxon>
        <taxon>Desulfobacterales</taxon>
        <taxon>Desulfosarcinaceae</taxon>
        <taxon>Desulfosarcina</taxon>
    </lineage>
</organism>
<accession>A0A5K7YI01</accession>
<protein>
    <submittedName>
        <fullName evidence="6">MBL fold metallo-hydrolase</fullName>
    </submittedName>
</protein>
<dbReference type="EMBL" id="AP021874">
    <property type="protein sequence ID" value="BBO67720.1"/>
    <property type="molecule type" value="Genomic_DNA"/>
</dbReference>
<evidence type="ECO:0000256" key="3">
    <source>
        <dbReference type="ARBA" id="ARBA00022801"/>
    </source>
</evidence>
<evidence type="ECO:0000256" key="1">
    <source>
        <dbReference type="ARBA" id="ARBA00001947"/>
    </source>
</evidence>
<evidence type="ECO:0000256" key="4">
    <source>
        <dbReference type="ARBA" id="ARBA00022833"/>
    </source>
</evidence>
<keyword evidence="4" id="KW-0862">Zinc</keyword>
<dbReference type="GO" id="GO:0016787">
    <property type="term" value="F:hydrolase activity"/>
    <property type="evidence" value="ECO:0007669"/>
    <property type="project" value="UniProtKB-KW"/>
</dbReference>
<dbReference type="SMART" id="SM00849">
    <property type="entry name" value="Lactamase_B"/>
    <property type="match status" value="1"/>
</dbReference>
<dbReference type="CDD" id="cd06262">
    <property type="entry name" value="metallo-hydrolase-like_MBL-fold"/>
    <property type="match status" value="1"/>
</dbReference>
<keyword evidence="7" id="KW-1185">Reference proteome</keyword>
<dbReference type="Gene3D" id="3.60.15.10">
    <property type="entry name" value="Ribonuclease Z/Hydroxyacylglutathione hydrolase-like"/>
    <property type="match status" value="1"/>
</dbReference>
<dbReference type="PANTHER" id="PTHR46233:SF3">
    <property type="entry name" value="HYDROXYACYLGLUTATHIONE HYDROLASE GLOC"/>
    <property type="match status" value="1"/>
</dbReference>
<proteinExistence type="predicted"/>
<gene>
    <name evidence="6" type="ORF">DSCA_16500</name>
</gene>
<evidence type="ECO:0000313" key="7">
    <source>
        <dbReference type="Proteomes" id="UP000427906"/>
    </source>
</evidence>
<evidence type="ECO:0000256" key="2">
    <source>
        <dbReference type="ARBA" id="ARBA00022723"/>
    </source>
</evidence>
<keyword evidence="2" id="KW-0479">Metal-binding</keyword>
<keyword evidence="3 6" id="KW-0378">Hydrolase</keyword>
<dbReference type="Proteomes" id="UP000427906">
    <property type="component" value="Chromosome"/>
</dbReference>
<comment type="cofactor">
    <cofactor evidence="1">
        <name>Zn(2+)</name>
        <dbReference type="ChEBI" id="CHEBI:29105"/>
    </cofactor>
</comment>
<dbReference type="KEGG" id="dalk:DSCA_16500"/>
<evidence type="ECO:0000313" key="6">
    <source>
        <dbReference type="EMBL" id="BBO67720.1"/>
    </source>
</evidence>
<sequence length="225" mass="24303">MRSGVMSTITIIRLPLGPFRVNTYLVICRSTGQAAIIDPAGEPQTIIDALDRAAATPCLILNTHGHPDHVLANAALRAALAVPVWMHAEDSGFFADSPDIGDLEARTGLTVDTVADRLFADDERLQLGAATIRVLHTPGHTPGSCCFLVSGHLFTGDTLFVGDAGRTDLKGGSLDRLIRSIETRLMNLADDTRIWPGHDYGDRPGSTMGRERKENPYITDFILDS</sequence>
<dbReference type="Pfam" id="PF00753">
    <property type="entry name" value="Lactamase_B"/>
    <property type="match status" value="1"/>
</dbReference>
<dbReference type="PANTHER" id="PTHR46233">
    <property type="entry name" value="HYDROXYACYLGLUTATHIONE HYDROLASE GLOC"/>
    <property type="match status" value="1"/>
</dbReference>
<feature type="domain" description="Metallo-beta-lactamase" evidence="5">
    <location>
        <begin position="20"/>
        <end position="198"/>
    </location>
</feature>
<dbReference type="GO" id="GO:0046872">
    <property type="term" value="F:metal ion binding"/>
    <property type="evidence" value="ECO:0007669"/>
    <property type="project" value="UniProtKB-KW"/>
</dbReference>
<name>A0A5K7YI01_9BACT</name>
<dbReference type="InterPro" id="IPR036866">
    <property type="entry name" value="RibonucZ/Hydroxyglut_hydro"/>
</dbReference>
<evidence type="ECO:0000259" key="5">
    <source>
        <dbReference type="SMART" id="SM00849"/>
    </source>
</evidence>
<dbReference type="InterPro" id="IPR051453">
    <property type="entry name" value="MBL_Glyoxalase_II"/>
</dbReference>
<dbReference type="InterPro" id="IPR001279">
    <property type="entry name" value="Metallo-B-lactamas"/>
</dbReference>